<sequence length="265" mass="30440">MYPKKSYITKDEADITRLLNLPKEYLNKALSNYDVNRLITLCGKDKRLISLCDGMWKDKVLNDFGLQLYKTRDAEDKFNLVKYLYSDGADAVVKIIINTNTNNKLNQSELLRLSLRACGNAVHKLPEGLISVPERNVESIKYDGDDSYFGEVGGIMIECWDGKFYMEEMDDTGSYNCYLVPNVNKKLRMGDLEKIQGTFNSGKVIVLYKFSKLGKFAYNPINNVEILDMADTEDQQEYSDDEDLPPQYTLFYNFTDKSKLNISFS</sequence>
<dbReference type="GeneID" id="35382321"/>
<evidence type="ECO:0000313" key="2">
    <source>
        <dbReference type="Proteomes" id="UP000236316"/>
    </source>
</evidence>
<dbReference type="RefSeq" id="YP_009448729.1">
    <property type="nucleotide sequence ID" value="NC_036594.1"/>
</dbReference>
<proteinExistence type="predicted"/>
<organism evidence="1">
    <name type="scientific">Orpheovirus IHUMI-LCC2</name>
    <dbReference type="NCBI Taxonomy" id="2023057"/>
    <lineage>
        <taxon>Viruses</taxon>
        <taxon>Varidnaviria</taxon>
        <taxon>Bamfordvirae</taxon>
        <taxon>Nucleocytoviricota</taxon>
        <taxon>Megaviricetes</taxon>
        <taxon>Pimascovirales</taxon>
        <taxon>Ocovirineae</taxon>
        <taxon>Orpheoviridae</taxon>
        <taxon>Alphaorpheovirus</taxon>
        <taxon>Alphaorpheovirus massiliense</taxon>
    </lineage>
</organism>
<reference evidence="1" key="1">
    <citation type="submission" date="2017-08" db="EMBL/GenBank/DDBJ databases">
        <authorList>
            <consortium name="Urmite Genomes"/>
        </authorList>
    </citation>
    <scope>NUCLEOTIDE SEQUENCE [LARGE SCALE GENOMIC DNA]</scope>
    <source>
        <strain evidence="1">IHUMI-LCC2</strain>
    </source>
</reference>
<dbReference type="EMBL" id="LT906555">
    <property type="protein sequence ID" value="SNW62427.1"/>
    <property type="molecule type" value="Genomic_DNA"/>
</dbReference>
<dbReference type="KEGG" id="vg:35382321"/>
<evidence type="ECO:0000313" key="1">
    <source>
        <dbReference type="EMBL" id="SNW62427.1"/>
    </source>
</evidence>
<gene>
    <name evidence="1" type="ORF">ORPV_523</name>
</gene>
<keyword evidence="2" id="KW-1185">Reference proteome</keyword>
<accession>A0A2I2L4H3</accession>
<name>A0A2I2L4H3_9VIRU</name>
<protein>
    <submittedName>
        <fullName evidence="1">Uncharacterized protein</fullName>
    </submittedName>
</protein>
<dbReference type="Proteomes" id="UP000236316">
    <property type="component" value="Segment"/>
</dbReference>